<evidence type="ECO:0000313" key="1">
    <source>
        <dbReference type="EMBL" id="CAH3032375.1"/>
    </source>
</evidence>
<dbReference type="EMBL" id="CALNXK010000001">
    <property type="protein sequence ID" value="CAH3032375.1"/>
    <property type="molecule type" value="Genomic_DNA"/>
</dbReference>
<proteinExistence type="predicted"/>
<evidence type="ECO:0000313" key="2">
    <source>
        <dbReference type="Proteomes" id="UP001159405"/>
    </source>
</evidence>
<dbReference type="Proteomes" id="UP001159405">
    <property type="component" value="Unassembled WGS sequence"/>
</dbReference>
<protein>
    <submittedName>
        <fullName evidence="1">Uncharacterized protein</fullName>
    </submittedName>
</protein>
<comment type="caution">
    <text evidence="1">The sequence shown here is derived from an EMBL/GenBank/DDBJ whole genome shotgun (WGS) entry which is preliminary data.</text>
</comment>
<accession>A0ABN8MN68</accession>
<sequence length="76" mass="8584">MDIPTRGQVTMRLTKGQDDAVPYGEEPVVSETIFLLSYAFDFDELSMRITCKAGSCQVSLMYNNNNNDDDDDDHDD</sequence>
<reference evidence="1 2" key="1">
    <citation type="submission" date="2022-05" db="EMBL/GenBank/DDBJ databases">
        <authorList>
            <consortium name="Genoscope - CEA"/>
            <person name="William W."/>
        </authorList>
    </citation>
    <scope>NUCLEOTIDE SEQUENCE [LARGE SCALE GENOMIC DNA]</scope>
</reference>
<name>A0ABN8MN68_9CNID</name>
<keyword evidence="2" id="KW-1185">Reference proteome</keyword>
<organism evidence="1 2">
    <name type="scientific">Porites lobata</name>
    <dbReference type="NCBI Taxonomy" id="104759"/>
    <lineage>
        <taxon>Eukaryota</taxon>
        <taxon>Metazoa</taxon>
        <taxon>Cnidaria</taxon>
        <taxon>Anthozoa</taxon>
        <taxon>Hexacorallia</taxon>
        <taxon>Scleractinia</taxon>
        <taxon>Fungiina</taxon>
        <taxon>Poritidae</taxon>
        <taxon>Porites</taxon>
    </lineage>
</organism>
<gene>
    <name evidence="1" type="ORF">PLOB_00000447</name>
</gene>